<dbReference type="AlphaFoldDB" id="A0A819UPH3"/>
<dbReference type="GO" id="GO:0005634">
    <property type="term" value="C:nucleus"/>
    <property type="evidence" value="ECO:0007669"/>
    <property type="project" value="TreeGrafter"/>
</dbReference>
<dbReference type="InterPro" id="IPR050108">
    <property type="entry name" value="CDK"/>
</dbReference>
<keyword evidence="3" id="KW-0808">Transferase</keyword>
<accession>A0A819UPH3</accession>
<name>A0A819UPH3_9BILA</name>
<dbReference type="InterPro" id="IPR017441">
    <property type="entry name" value="Protein_kinase_ATP_BS"/>
</dbReference>
<evidence type="ECO:0000256" key="4">
    <source>
        <dbReference type="ARBA" id="ARBA00022741"/>
    </source>
</evidence>
<dbReference type="FunFam" id="1.10.510.10:FF:000124">
    <property type="entry name" value="cyclin-dependent kinase 11B isoform X1"/>
    <property type="match status" value="1"/>
</dbReference>
<dbReference type="Gene3D" id="1.10.510.10">
    <property type="entry name" value="Transferase(Phosphotransferase) domain 1"/>
    <property type="match status" value="1"/>
</dbReference>
<sequence length="564" mass="65969">MHTNTIKDALNSSYSIIDVGESSRLIKSEMHHSEIVRDDEEDNMDYSTTHYRQQSIVCQTTTKDERPHRPSSNNDRWKRRRSSSSDDGDCRRHYPLQSVEPIDDDDDKRSLKHKTREHYQESTSVITNEYVSTTIIEEENDHKQNHGQTLSNDLLKNNDQDEGESGVPVQPIYHQSRFDDDDEEEDDRDHHYKRSLSYLSLTSTNSLSFDEEEQKFTSIDTHLKLNEHQQLNFFLNCPAIRGCRYVDEYQFLSHIGEGTYGTVFRARERKTGKIVALKRLKIKTEQCFPITFLREIYCSSKSQHENIIIIREVLVGNHLNQFYMVMDYVEHDLKSLMTYTMQRPFSIGEVKTLMLQLLSGVNHLHNNWIIHRDLKTANLLLNNQGILKIGDFGLAREYSTPLKPYTPLVVTLWYRAPELLLGIKEYSTAIDIWSVGTIFGELLLMAPLFPGQSERDQLNVIFKDLGTPNTQIWPEYNTLPLTRNISFTNYPYNRLQARFDTTLSKECFDLLNKFLIYDPSKRISAEAALKHQFFYESPCPIDRSMFPTWSSRNERKDKINHVTH</sequence>
<feature type="domain" description="Protein kinase" evidence="9">
    <location>
        <begin position="249"/>
        <end position="534"/>
    </location>
</feature>
<evidence type="ECO:0000313" key="10">
    <source>
        <dbReference type="EMBL" id="CAF1124770.1"/>
    </source>
</evidence>
<gene>
    <name evidence="11" type="ORF">JBS370_LOCUS31281</name>
    <name evidence="10" type="ORF">ZHD862_LOCUS18825</name>
</gene>
<feature type="compositionally biased region" description="Polar residues" evidence="8">
    <location>
        <begin position="146"/>
        <end position="157"/>
    </location>
</feature>
<reference evidence="11" key="1">
    <citation type="submission" date="2021-02" db="EMBL/GenBank/DDBJ databases">
        <authorList>
            <person name="Nowell W R."/>
        </authorList>
    </citation>
    <scope>NUCLEOTIDE SEQUENCE</scope>
</reference>
<dbReference type="SUPFAM" id="SSF56112">
    <property type="entry name" value="Protein kinase-like (PK-like)"/>
    <property type="match status" value="1"/>
</dbReference>
<dbReference type="Proteomes" id="UP000663836">
    <property type="component" value="Unassembled WGS sequence"/>
</dbReference>
<dbReference type="PROSITE" id="PS00108">
    <property type="entry name" value="PROTEIN_KINASE_ST"/>
    <property type="match status" value="1"/>
</dbReference>
<dbReference type="InterPro" id="IPR000719">
    <property type="entry name" value="Prot_kinase_dom"/>
</dbReference>
<dbReference type="InterPro" id="IPR045267">
    <property type="entry name" value="CDK11/PITSLRE_STKc"/>
</dbReference>
<evidence type="ECO:0000313" key="11">
    <source>
        <dbReference type="EMBL" id="CAF4091793.1"/>
    </source>
</evidence>
<dbReference type="Gene3D" id="3.30.200.20">
    <property type="entry name" value="Phosphorylase Kinase, domain 1"/>
    <property type="match status" value="1"/>
</dbReference>
<dbReference type="InterPro" id="IPR011009">
    <property type="entry name" value="Kinase-like_dom_sf"/>
</dbReference>
<feature type="region of interest" description="Disordered" evidence="8">
    <location>
        <begin position="60"/>
        <end position="125"/>
    </location>
</feature>
<dbReference type="GO" id="GO:0007346">
    <property type="term" value="P:regulation of mitotic cell cycle"/>
    <property type="evidence" value="ECO:0007669"/>
    <property type="project" value="TreeGrafter"/>
</dbReference>
<proteinExistence type="inferred from homology"/>
<protein>
    <recommendedName>
        <fullName evidence="9">Protein kinase domain-containing protein</fullName>
    </recommendedName>
</protein>
<evidence type="ECO:0000313" key="12">
    <source>
        <dbReference type="Proteomes" id="UP000663836"/>
    </source>
</evidence>
<evidence type="ECO:0000256" key="7">
    <source>
        <dbReference type="PROSITE-ProRule" id="PRU10141"/>
    </source>
</evidence>
<feature type="binding site" evidence="7">
    <location>
        <position position="278"/>
    </location>
    <ligand>
        <name>ATP</name>
        <dbReference type="ChEBI" id="CHEBI:30616"/>
    </ligand>
</feature>
<comment type="caution">
    <text evidence="11">The sequence shown here is derived from an EMBL/GenBank/DDBJ whole genome shotgun (WGS) entry which is preliminary data.</text>
</comment>
<dbReference type="PANTHER" id="PTHR24056">
    <property type="entry name" value="CELL DIVISION PROTEIN KINASE"/>
    <property type="match status" value="1"/>
</dbReference>
<dbReference type="CDD" id="cd07843">
    <property type="entry name" value="STKc_CDC2L1"/>
    <property type="match status" value="1"/>
</dbReference>
<keyword evidence="6 7" id="KW-0067">ATP-binding</keyword>
<dbReference type="PROSITE" id="PS50011">
    <property type="entry name" value="PROTEIN_KINASE_DOM"/>
    <property type="match status" value="1"/>
</dbReference>
<evidence type="ECO:0000256" key="5">
    <source>
        <dbReference type="ARBA" id="ARBA00022777"/>
    </source>
</evidence>
<dbReference type="EMBL" id="CAJOBD010007632">
    <property type="protein sequence ID" value="CAF4091793.1"/>
    <property type="molecule type" value="Genomic_DNA"/>
</dbReference>
<dbReference type="PROSITE" id="PS00107">
    <property type="entry name" value="PROTEIN_KINASE_ATP"/>
    <property type="match status" value="1"/>
</dbReference>
<evidence type="ECO:0000256" key="1">
    <source>
        <dbReference type="ARBA" id="ARBA00006485"/>
    </source>
</evidence>
<dbReference type="PANTHER" id="PTHR24056:SF107">
    <property type="entry name" value="CYCLIN-DEPENDENT KINASE 11A-RELATED"/>
    <property type="match status" value="1"/>
</dbReference>
<dbReference type="Pfam" id="PF00069">
    <property type="entry name" value="Pkinase"/>
    <property type="match status" value="1"/>
</dbReference>
<dbReference type="SMART" id="SM00220">
    <property type="entry name" value="S_TKc"/>
    <property type="match status" value="1"/>
</dbReference>
<dbReference type="Proteomes" id="UP000663864">
    <property type="component" value="Unassembled WGS sequence"/>
</dbReference>
<keyword evidence="5" id="KW-0418">Kinase</keyword>
<feature type="region of interest" description="Disordered" evidence="8">
    <location>
        <begin position="139"/>
        <end position="191"/>
    </location>
</feature>
<organism evidence="11 12">
    <name type="scientific">Rotaria sordida</name>
    <dbReference type="NCBI Taxonomy" id="392033"/>
    <lineage>
        <taxon>Eukaryota</taxon>
        <taxon>Metazoa</taxon>
        <taxon>Spiralia</taxon>
        <taxon>Gnathifera</taxon>
        <taxon>Rotifera</taxon>
        <taxon>Eurotatoria</taxon>
        <taxon>Bdelloidea</taxon>
        <taxon>Philodinida</taxon>
        <taxon>Philodinidae</taxon>
        <taxon>Rotaria</taxon>
    </lineage>
</organism>
<evidence type="ECO:0000256" key="3">
    <source>
        <dbReference type="ARBA" id="ARBA00022679"/>
    </source>
</evidence>
<evidence type="ECO:0000256" key="2">
    <source>
        <dbReference type="ARBA" id="ARBA00022527"/>
    </source>
</evidence>
<dbReference type="InterPro" id="IPR008271">
    <property type="entry name" value="Ser/Thr_kinase_AS"/>
</dbReference>
<keyword evidence="4 7" id="KW-0547">Nucleotide-binding</keyword>
<keyword evidence="2" id="KW-0723">Serine/threonine-protein kinase</keyword>
<dbReference type="GO" id="GO:0004674">
    <property type="term" value="F:protein serine/threonine kinase activity"/>
    <property type="evidence" value="ECO:0007669"/>
    <property type="project" value="UniProtKB-KW"/>
</dbReference>
<evidence type="ECO:0000256" key="6">
    <source>
        <dbReference type="ARBA" id="ARBA00022840"/>
    </source>
</evidence>
<dbReference type="GO" id="GO:0005524">
    <property type="term" value="F:ATP binding"/>
    <property type="evidence" value="ECO:0007669"/>
    <property type="project" value="UniProtKB-UniRule"/>
</dbReference>
<evidence type="ECO:0000256" key="8">
    <source>
        <dbReference type="SAM" id="MobiDB-lite"/>
    </source>
</evidence>
<comment type="similarity">
    <text evidence="1">Belongs to the protein kinase superfamily. CMGC Ser/Thr protein kinase family. CDC2/CDKX subfamily.</text>
</comment>
<evidence type="ECO:0000259" key="9">
    <source>
        <dbReference type="PROSITE" id="PS50011"/>
    </source>
</evidence>
<dbReference type="EMBL" id="CAJNOT010000996">
    <property type="protein sequence ID" value="CAF1124770.1"/>
    <property type="molecule type" value="Genomic_DNA"/>
</dbReference>